<dbReference type="GO" id="GO:0005770">
    <property type="term" value="C:late endosome"/>
    <property type="evidence" value="ECO:0007669"/>
    <property type="project" value="TreeGrafter"/>
</dbReference>
<dbReference type="GO" id="GO:0015031">
    <property type="term" value="P:protein transport"/>
    <property type="evidence" value="ECO:0007669"/>
    <property type="project" value="TreeGrafter"/>
</dbReference>
<dbReference type="PANTHER" id="PTHR28544:SF1">
    <property type="entry name" value="DENN DOMAIN-CONTAINING PROTEIN 10-RELATED"/>
    <property type="match status" value="1"/>
</dbReference>
<dbReference type="PANTHER" id="PTHR28544">
    <property type="entry name" value="PROTEIN FAM45A-RELATED"/>
    <property type="match status" value="1"/>
</dbReference>
<name>A0A8C0VAV4_CYACU</name>
<evidence type="ECO:0000313" key="2">
    <source>
        <dbReference type="Ensembl" id="ENSCCEP00000019500.1"/>
    </source>
</evidence>
<dbReference type="GO" id="GO:0031267">
    <property type="term" value="F:small GTPase binding"/>
    <property type="evidence" value="ECO:0007669"/>
    <property type="project" value="TreeGrafter"/>
</dbReference>
<dbReference type="Ensembl" id="ENSCCET00000029648.1">
    <property type="protein sequence ID" value="ENSCCEP00000019500.1"/>
    <property type="gene ID" value="ENSCCEG00000017702.1"/>
</dbReference>
<protein>
    <submittedName>
        <fullName evidence="2">Uncharacterized protein</fullName>
    </submittedName>
</protein>
<evidence type="ECO:0000313" key="3">
    <source>
        <dbReference type="Proteomes" id="UP000694410"/>
    </source>
</evidence>
<sequence>METQICNIQTVKLKKDTNGDALWVWCYPSVTAELRTLLLRKCCLTDENKLLHTFVFGQYKRSWFYITTVEVQDSPALKKNLLEAWKSS</sequence>
<reference evidence="2" key="1">
    <citation type="submission" date="2025-08" db="UniProtKB">
        <authorList>
            <consortium name="Ensembl"/>
        </authorList>
    </citation>
    <scope>IDENTIFICATION</scope>
</reference>
<dbReference type="GO" id="GO:0005085">
    <property type="term" value="F:guanyl-nucleotide exchange factor activity"/>
    <property type="evidence" value="ECO:0007669"/>
    <property type="project" value="UniProtKB-KW"/>
</dbReference>
<dbReference type="AlphaFoldDB" id="A0A8C0VAV4"/>
<evidence type="ECO:0000256" key="1">
    <source>
        <dbReference type="ARBA" id="ARBA00022658"/>
    </source>
</evidence>
<organism evidence="2 3">
    <name type="scientific">Cyanistes caeruleus</name>
    <name type="common">Eurasian blue tit</name>
    <name type="synonym">Parus caeruleus</name>
    <dbReference type="NCBI Taxonomy" id="156563"/>
    <lineage>
        <taxon>Eukaryota</taxon>
        <taxon>Metazoa</taxon>
        <taxon>Chordata</taxon>
        <taxon>Craniata</taxon>
        <taxon>Vertebrata</taxon>
        <taxon>Euteleostomi</taxon>
        <taxon>Archelosauria</taxon>
        <taxon>Archosauria</taxon>
        <taxon>Dinosauria</taxon>
        <taxon>Saurischia</taxon>
        <taxon>Theropoda</taxon>
        <taxon>Coelurosauria</taxon>
        <taxon>Aves</taxon>
        <taxon>Neognathae</taxon>
        <taxon>Neoaves</taxon>
        <taxon>Telluraves</taxon>
        <taxon>Australaves</taxon>
        <taxon>Passeriformes</taxon>
        <taxon>Paridae</taxon>
        <taxon>Cyanistes</taxon>
    </lineage>
</organism>
<accession>A0A8C0VAV4</accession>
<dbReference type="InterPro" id="IPR042431">
    <property type="entry name" value="FAM45"/>
</dbReference>
<proteinExistence type="predicted"/>
<keyword evidence="3" id="KW-1185">Reference proteome</keyword>
<dbReference type="Proteomes" id="UP000694410">
    <property type="component" value="Unplaced"/>
</dbReference>
<dbReference type="GO" id="GO:2000641">
    <property type="term" value="P:regulation of early endosome to late endosome transport"/>
    <property type="evidence" value="ECO:0007669"/>
    <property type="project" value="TreeGrafter"/>
</dbReference>
<reference evidence="2" key="2">
    <citation type="submission" date="2025-09" db="UniProtKB">
        <authorList>
            <consortium name="Ensembl"/>
        </authorList>
    </citation>
    <scope>IDENTIFICATION</scope>
</reference>
<keyword evidence="1" id="KW-0344">Guanine-nucleotide releasing factor</keyword>